<sequence>MSSTFKYTLTKNLKTYSKYIPELTKPTLRAIIQICVHYIETKDSEILDKAIVKLEHSKVSVPEHFCELFAAILQLIQLYLRLPKGIVKDDELRSTLNELKFNDECIEDIVKVLHNHKEPLSINYCQMRNLRTPPKRIQWRINISFLDAKISQFRHPTIILHIQKANDEFISFEISLAMFHRLRFNVASLLNEVQILERRQSMRKS</sequence>
<dbReference type="EMBL" id="GANO01003134">
    <property type="protein sequence ID" value="JAB56737.1"/>
    <property type="molecule type" value="mRNA"/>
</dbReference>
<dbReference type="Pfam" id="PF07258">
    <property type="entry name" value="COMM_domain"/>
    <property type="match status" value="1"/>
</dbReference>
<evidence type="ECO:0000256" key="2">
    <source>
        <dbReference type="ARBA" id="ARBA00093452"/>
    </source>
</evidence>
<reference evidence="4" key="1">
    <citation type="journal article" date="2014" name="Insect Biochem. Mol. Biol.">
        <title>An insight into the sialome of the frog biting fly, Corethrella appendiculata.</title>
        <authorList>
            <person name="Ribeiro J.M.C."/>
            <person name="Chagas A.C."/>
            <person name="Pham V.M."/>
            <person name="Lounibos L.P."/>
            <person name="Calvo E."/>
        </authorList>
    </citation>
    <scope>NUCLEOTIDE SEQUENCE</scope>
    <source>
        <tissue evidence="4">Salivary glands</tissue>
    </source>
</reference>
<dbReference type="GO" id="GO:0005634">
    <property type="term" value="C:nucleus"/>
    <property type="evidence" value="ECO:0007669"/>
    <property type="project" value="TreeGrafter"/>
</dbReference>
<evidence type="ECO:0000256" key="1">
    <source>
        <dbReference type="ARBA" id="ARBA00016556"/>
    </source>
</evidence>
<dbReference type="InterPro" id="IPR037357">
    <property type="entry name" value="COMMD5"/>
</dbReference>
<protein>
    <recommendedName>
        <fullName evidence="1">COMM domain-containing protein 5</fullName>
    </recommendedName>
</protein>
<feature type="domain" description="COMM" evidence="3">
    <location>
        <begin position="137"/>
        <end position="187"/>
    </location>
</feature>
<evidence type="ECO:0000313" key="4">
    <source>
        <dbReference type="EMBL" id="JAB56737.1"/>
    </source>
</evidence>
<accession>U5EW36</accession>
<dbReference type="PANTHER" id="PTHR15666:SF1">
    <property type="entry name" value="COMM DOMAIN-CONTAINING PROTEIN 5"/>
    <property type="match status" value="1"/>
</dbReference>
<dbReference type="PANTHER" id="PTHR15666">
    <property type="entry name" value="COMM DOMAIN CONTAINING PROTEIN 5"/>
    <property type="match status" value="1"/>
</dbReference>
<organism evidence="4">
    <name type="scientific">Corethrella appendiculata</name>
    <dbReference type="NCBI Taxonomy" id="1370023"/>
    <lineage>
        <taxon>Eukaryota</taxon>
        <taxon>Metazoa</taxon>
        <taxon>Ecdysozoa</taxon>
        <taxon>Arthropoda</taxon>
        <taxon>Hexapoda</taxon>
        <taxon>Insecta</taxon>
        <taxon>Pterygota</taxon>
        <taxon>Neoptera</taxon>
        <taxon>Endopterygota</taxon>
        <taxon>Diptera</taxon>
        <taxon>Nematocera</taxon>
        <taxon>Culicoidea</taxon>
        <taxon>Chaoboridae</taxon>
        <taxon>Corethrella</taxon>
    </lineage>
</organism>
<dbReference type="AlphaFoldDB" id="U5EW36"/>
<comment type="similarity">
    <text evidence="2">Belongs to the COMM domain-containing protein 5 family.</text>
</comment>
<dbReference type="InterPro" id="IPR017920">
    <property type="entry name" value="COMM"/>
</dbReference>
<name>U5EW36_9DIPT</name>
<evidence type="ECO:0000259" key="3">
    <source>
        <dbReference type="Pfam" id="PF07258"/>
    </source>
</evidence>
<proteinExistence type="evidence at transcript level"/>